<dbReference type="PRINTS" id="PR00369">
    <property type="entry name" value="FLAVODOXIN"/>
</dbReference>
<reference evidence="3 4" key="1">
    <citation type="submission" date="2020-07" db="EMBL/GenBank/DDBJ databases">
        <title>Sequencing the genomes of 1000 actinobacteria strains.</title>
        <authorList>
            <person name="Klenk H.-P."/>
        </authorList>
    </citation>
    <scope>NUCLEOTIDE SEQUENCE [LARGE SCALE GENOMIC DNA]</scope>
    <source>
        <strain evidence="3 4">DSM 15131</strain>
    </source>
</reference>
<dbReference type="PANTHER" id="PTHR19384:SF17">
    <property type="entry name" value="NADPH--CYTOCHROME P450 REDUCTASE"/>
    <property type="match status" value="1"/>
</dbReference>
<dbReference type="GO" id="GO:0005829">
    <property type="term" value="C:cytosol"/>
    <property type="evidence" value="ECO:0007669"/>
    <property type="project" value="TreeGrafter"/>
</dbReference>
<dbReference type="Proteomes" id="UP000562045">
    <property type="component" value="Unassembled WGS sequence"/>
</dbReference>
<name>A0A7Y9ZFG1_9ACTN</name>
<feature type="domain" description="Flavodoxin-like" evidence="2">
    <location>
        <begin position="3"/>
        <end position="141"/>
    </location>
</feature>
<evidence type="ECO:0000256" key="1">
    <source>
        <dbReference type="ARBA" id="ARBA00022630"/>
    </source>
</evidence>
<comment type="caution">
    <text evidence="3">The sequence shown here is derived from an EMBL/GenBank/DDBJ whole genome shotgun (WGS) entry which is preliminary data.</text>
</comment>
<dbReference type="GO" id="GO:0010181">
    <property type="term" value="F:FMN binding"/>
    <property type="evidence" value="ECO:0007669"/>
    <property type="project" value="InterPro"/>
</dbReference>
<dbReference type="PROSITE" id="PS50902">
    <property type="entry name" value="FLAVODOXIN_LIKE"/>
    <property type="match status" value="1"/>
</dbReference>
<dbReference type="RefSeq" id="WP_179648305.1">
    <property type="nucleotide sequence ID" value="NZ_JACBZM010000001.1"/>
</dbReference>
<dbReference type="InterPro" id="IPR029039">
    <property type="entry name" value="Flavoprotein-like_sf"/>
</dbReference>
<gene>
    <name evidence="3" type="ORF">BJ993_001534</name>
</gene>
<proteinExistence type="predicted"/>
<keyword evidence="1" id="KW-0285">Flavoprotein</keyword>
<dbReference type="PANTHER" id="PTHR19384">
    <property type="entry name" value="NITRIC OXIDE SYNTHASE-RELATED"/>
    <property type="match status" value="1"/>
</dbReference>
<evidence type="ECO:0000259" key="2">
    <source>
        <dbReference type="PROSITE" id="PS50902"/>
    </source>
</evidence>
<evidence type="ECO:0000313" key="3">
    <source>
        <dbReference type="EMBL" id="NYI44454.1"/>
    </source>
</evidence>
<dbReference type="InterPro" id="IPR008254">
    <property type="entry name" value="Flavodoxin/NO_synth"/>
</dbReference>
<dbReference type="InterPro" id="IPR001094">
    <property type="entry name" value="Flavdoxin-like"/>
</dbReference>
<dbReference type="GO" id="GO:0050660">
    <property type="term" value="F:flavin adenine dinucleotide binding"/>
    <property type="evidence" value="ECO:0007669"/>
    <property type="project" value="TreeGrafter"/>
</dbReference>
<dbReference type="EMBL" id="JACBZM010000001">
    <property type="protein sequence ID" value="NYI44454.1"/>
    <property type="molecule type" value="Genomic_DNA"/>
</dbReference>
<dbReference type="AlphaFoldDB" id="A0A7Y9ZFG1"/>
<protein>
    <submittedName>
        <fullName evidence="3">MioC protein</fullName>
    </submittedName>
</protein>
<organism evidence="3 4">
    <name type="scientific">Nocardioides aromaticivorans</name>
    <dbReference type="NCBI Taxonomy" id="200618"/>
    <lineage>
        <taxon>Bacteria</taxon>
        <taxon>Bacillati</taxon>
        <taxon>Actinomycetota</taxon>
        <taxon>Actinomycetes</taxon>
        <taxon>Propionibacteriales</taxon>
        <taxon>Nocardioidaceae</taxon>
        <taxon>Nocardioides</taxon>
    </lineage>
</organism>
<dbReference type="SUPFAM" id="SSF52218">
    <property type="entry name" value="Flavoproteins"/>
    <property type="match status" value="1"/>
</dbReference>
<sequence>MSIDVLYGTESGNAEMAAEEIAAAVADARSLDLQDLDPDDLSASTVYLVLCSTYGDGELPASAQPFVDGLQAQKPDLTGVRYAIFGLGDSSYAESYSLGGNRLAECLDALGAERFGDFGRHDASSSEDLVASAIAWARAVLADAAVAAA</sequence>
<accession>A0A7Y9ZFG1</accession>
<dbReference type="Gene3D" id="3.40.50.360">
    <property type="match status" value="1"/>
</dbReference>
<dbReference type="GO" id="GO:0016491">
    <property type="term" value="F:oxidoreductase activity"/>
    <property type="evidence" value="ECO:0007669"/>
    <property type="project" value="TreeGrafter"/>
</dbReference>
<evidence type="ECO:0000313" key="4">
    <source>
        <dbReference type="Proteomes" id="UP000562045"/>
    </source>
</evidence>
<dbReference type="Pfam" id="PF00258">
    <property type="entry name" value="Flavodoxin_1"/>
    <property type="match status" value="1"/>
</dbReference>